<keyword evidence="4" id="KW-0472">Membrane</keyword>
<gene>
    <name evidence="6" type="ORF">SAMN04488026_10356</name>
</gene>
<dbReference type="InterPro" id="IPR003953">
    <property type="entry name" value="FAD-dep_OxRdtase_2_FAD-bd"/>
</dbReference>
<accession>A0A1G9ADJ8</accession>
<proteinExistence type="predicted"/>
<reference evidence="6 7" key="1">
    <citation type="submission" date="2016-10" db="EMBL/GenBank/DDBJ databases">
        <authorList>
            <person name="de Groot N.N."/>
        </authorList>
    </citation>
    <scope>NUCLEOTIDE SEQUENCE [LARGE SCALE GENOMIC DNA]</scope>
    <source>
        <strain evidence="6 7">DSM 25294</strain>
    </source>
</reference>
<dbReference type="RefSeq" id="WP_093158324.1">
    <property type="nucleotide sequence ID" value="NZ_FNEK01000035.1"/>
</dbReference>
<protein>
    <submittedName>
        <fullName evidence="6">Glycerol 3-phosphate dehydrogenase (Quinone) subunit B</fullName>
    </submittedName>
</protein>
<name>A0A1G9ADJ8_9RHOB</name>
<dbReference type="InterPro" id="IPR009158">
    <property type="entry name" value="G3P_DH_GlpB_su"/>
</dbReference>
<feature type="domain" description="FAD-dependent oxidoreductase 2 FAD-binding" evidence="5">
    <location>
        <begin position="13"/>
        <end position="407"/>
    </location>
</feature>
<keyword evidence="1" id="KW-0285">Flavoprotein</keyword>
<organism evidence="6 7">
    <name type="scientific">Aliiruegeria lutimaris</name>
    <dbReference type="NCBI Taxonomy" id="571298"/>
    <lineage>
        <taxon>Bacteria</taxon>
        <taxon>Pseudomonadati</taxon>
        <taxon>Pseudomonadota</taxon>
        <taxon>Alphaproteobacteria</taxon>
        <taxon>Rhodobacterales</taxon>
        <taxon>Roseobacteraceae</taxon>
        <taxon>Aliiruegeria</taxon>
    </lineage>
</organism>
<dbReference type="NCBIfam" id="TIGR03378">
    <property type="entry name" value="glycerol3P_GlpB"/>
    <property type="match status" value="1"/>
</dbReference>
<evidence type="ECO:0000313" key="7">
    <source>
        <dbReference type="Proteomes" id="UP000199382"/>
    </source>
</evidence>
<keyword evidence="7" id="KW-1185">Reference proteome</keyword>
<dbReference type="GO" id="GO:0004368">
    <property type="term" value="F:glycerol-3-phosphate dehydrogenase (quinone) activity"/>
    <property type="evidence" value="ECO:0007669"/>
    <property type="project" value="InterPro"/>
</dbReference>
<sequence length="424" mass="46062">MKRGHRRIETQLAVIGTGIAGFAASIFALKRGLDVAQFGHSGAMAYTTGYLDLLGVHGQRIRQDPWAALDELRRDEPQHPMSKLSNPTIRTAFDGFTDALCDMGIGYTKAGEQNLSGLLPNGVAKPTLSVPKTMLPGIAAREAGARTLVLDFDGLQGFSAKAFEVNFAERWPALKSARLTFPDMENRQVFPEVLARSLENRATQEALAGLIRPLLNGAEYVGVPAILGMHAPDEIRARMEHAIGATLFEIPTIPPAVPGIRLRECFERAFPDMGVKLEPQLKVSNVEFGRSGATLFLHGPMEDLEIEASAVLLATGRFLSGGLKSDQHRLSEPLLDLPILQPDGRQEWFRHEYLDPRGHPINRLGIEVDSAFRPVMPDGDPVNERLFAAGAILAHQDWVRQRSGAGLAIATAYAATEAAAAMLA</sequence>
<dbReference type="Pfam" id="PF00890">
    <property type="entry name" value="FAD_binding_2"/>
    <property type="match status" value="1"/>
</dbReference>
<dbReference type="STRING" id="571298.SAMN04488026_10356"/>
<dbReference type="NCBIfam" id="NF003725">
    <property type="entry name" value="PRK05329.2-4"/>
    <property type="match status" value="1"/>
</dbReference>
<evidence type="ECO:0000259" key="5">
    <source>
        <dbReference type="Pfam" id="PF00890"/>
    </source>
</evidence>
<keyword evidence="3" id="KW-0560">Oxidoreductase</keyword>
<dbReference type="PIRSF" id="PIRSF000141">
    <property type="entry name" value="Anaerobic_G3P_dh"/>
    <property type="match status" value="1"/>
</dbReference>
<evidence type="ECO:0000256" key="1">
    <source>
        <dbReference type="ARBA" id="ARBA00022630"/>
    </source>
</evidence>
<dbReference type="Proteomes" id="UP000199382">
    <property type="component" value="Unassembled WGS sequence"/>
</dbReference>
<dbReference type="EMBL" id="FNEK01000035">
    <property type="protein sequence ID" value="SDK24884.1"/>
    <property type="molecule type" value="Genomic_DNA"/>
</dbReference>
<evidence type="ECO:0000313" key="6">
    <source>
        <dbReference type="EMBL" id="SDK24884.1"/>
    </source>
</evidence>
<evidence type="ECO:0000256" key="3">
    <source>
        <dbReference type="ARBA" id="ARBA00023002"/>
    </source>
</evidence>
<dbReference type="SUPFAM" id="SSF51905">
    <property type="entry name" value="FAD/NAD(P)-binding domain"/>
    <property type="match status" value="1"/>
</dbReference>
<dbReference type="AlphaFoldDB" id="A0A1G9ADJ8"/>
<evidence type="ECO:0000256" key="2">
    <source>
        <dbReference type="ARBA" id="ARBA00022643"/>
    </source>
</evidence>
<keyword evidence="2" id="KW-0288">FMN</keyword>
<dbReference type="GO" id="GO:0009331">
    <property type="term" value="C:glycerol-3-phosphate dehydrogenase (FAD) complex"/>
    <property type="evidence" value="ECO:0007669"/>
    <property type="project" value="InterPro"/>
</dbReference>
<dbReference type="InterPro" id="IPR036188">
    <property type="entry name" value="FAD/NAD-bd_sf"/>
</dbReference>
<feature type="transmembrane region" description="Helical" evidence="4">
    <location>
        <begin position="12"/>
        <end position="29"/>
    </location>
</feature>
<keyword evidence="4" id="KW-0812">Transmembrane</keyword>
<evidence type="ECO:0000256" key="4">
    <source>
        <dbReference type="SAM" id="Phobius"/>
    </source>
</evidence>
<dbReference type="OrthoDB" id="140595at2"/>
<keyword evidence="4" id="KW-1133">Transmembrane helix</keyword>